<gene>
    <name evidence="3" type="ORF">CC86DRAFT_461172</name>
</gene>
<reference evidence="3" key="1">
    <citation type="journal article" date="2020" name="Stud. Mycol.">
        <title>101 Dothideomycetes genomes: a test case for predicting lifestyles and emergence of pathogens.</title>
        <authorList>
            <person name="Haridas S."/>
            <person name="Albert R."/>
            <person name="Binder M."/>
            <person name="Bloem J."/>
            <person name="Labutti K."/>
            <person name="Salamov A."/>
            <person name="Andreopoulos B."/>
            <person name="Baker S."/>
            <person name="Barry K."/>
            <person name="Bills G."/>
            <person name="Bluhm B."/>
            <person name="Cannon C."/>
            <person name="Castanera R."/>
            <person name="Culley D."/>
            <person name="Daum C."/>
            <person name="Ezra D."/>
            <person name="Gonzalez J."/>
            <person name="Henrissat B."/>
            <person name="Kuo A."/>
            <person name="Liang C."/>
            <person name="Lipzen A."/>
            <person name="Lutzoni F."/>
            <person name="Magnuson J."/>
            <person name="Mondo S."/>
            <person name="Nolan M."/>
            <person name="Ohm R."/>
            <person name="Pangilinan J."/>
            <person name="Park H.-J."/>
            <person name="Ramirez L."/>
            <person name="Alfaro M."/>
            <person name="Sun H."/>
            <person name="Tritt A."/>
            <person name="Yoshinaga Y."/>
            <person name="Zwiers L.-H."/>
            <person name="Turgeon B."/>
            <person name="Goodwin S."/>
            <person name="Spatafora J."/>
            <person name="Crous P."/>
            <person name="Grigoriev I."/>
        </authorList>
    </citation>
    <scope>NUCLEOTIDE SEQUENCE</scope>
    <source>
        <strain evidence="3">CBS 113818</strain>
    </source>
</reference>
<dbReference type="PANTHER" id="PTHR10622:SF13">
    <property type="entry name" value="NACHT DOMAIN-CONTAINING PROTEIN"/>
    <property type="match status" value="1"/>
</dbReference>
<dbReference type="Proteomes" id="UP000799424">
    <property type="component" value="Unassembled WGS sequence"/>
</dbReference>
<dbReference type="InterPro" id="IPR027417">
    <property type="entry name" value="P-loop_NTPase"/>
</dbReference>
<sequence>MRLLKYEEDGELTITSFDDNAIPPYAILSHTWGADSEEVTFADLEEGDGKNKLGCRKIRFCGQQAQEDSLQYFWVDTCCINKSDKAELSLAIQSMFEWYRNATKCYVYLPDVSVREEFLAPRIVEFFSEEWEKLGDKLSLKPFIREITGISHKALDGVPLSQFSAAERLRWKGDRETKREEDAWYSMSGIFDVEIAPAYSEGAASAFRRLMDEIHTRERCVQDVRHTDPRDDKRRIEDTKGGLLADSYRWVLNNITFQQWQQDPHSPLLWVKGNPGKGKTMLLCGIIDELHSSLNTTTFFSLLPCLLHPTPSTTLLSYFFCQATDSRIKSATAVLRGLLYMLVVQQPSLVSHIRKKHDHAGKSLFEEPNAWVALTEIFVDVLRDPSLRRTYLVIDALDECVTDLPRLLDFVAKQASVSPRVKWIVSSRNWPDIEAQLERAGHKVRLSLELNAKSVTAAVAVFIQQKVDKLAQEKQYEAEIRLAVLDHLTSNANDTFLWVALVCQELEGTANRHVLKKLAVFPPGLDDLYKRMMQQMSESDDAETCRYVLASTAVLYRPVAIPELIALVKQLEDVGNDVREIIDLCGSFLTVREDTVYFVHQSAKDFLFAKAYNEVFPDGIEDVHRAISLRSMTILSRTLRRDMYSLEAPGYPIDNVKLPEADPLAVSRYPCVYWIDHLCDSNLKFSENSGSDLQVAEELDVFLRKKYLYWLEGLSLCKSVGKGVVSITKLWLLVQMGDRDGLSQLVQDARRFIMYHKGAIEGYPLQTYASALLFSPTDSLIRQLFQHEEPEGISVRPTLSDGWSACLQTLEGHSDWVSAESPSTRDVAEPERPLFVATSLSSDSIWIKHAGENILWIPSEYRPSCSSNLRASAGKGLLRQSYISKPKIGSLLVDLLSITYKGYWCAPQLFSAASAAGIASNSLQLHTQTSEHATACQEQPEPCALSDEVWRFCRLAEKLPECTLSILFQHLAPAILISRISASLLYLRTLTRDALLRVNRGVPVKAW</sequence>
<dbReference type="EMBL" id="MU006254">
    <property type="protein sequence ID" value="KAF2818314.1"/>
    <property type="molecule type" value="Genomic_DNA"/>
</dbReference>
<evidence type="ECO:0000259" key="2">
    <source>
        <dbReference type="PROSITE" id="PS50837"/>
    </source>
</evidence>
<feature type="domain" description="NACHT" evidence="2">
    <location>
        <begin position="267"/>
        <end position="504"/>
    </location>
</feature>
<dbReference type="Gene3D" id="3.40.50.300">
    <property type="entry name" value="P-loop containing nucleotide triphosphate hydrolases"/>
    <property type="match status" value="1"/>
</dbReference>
<dbReference type="Pfam" id="PF06985">
    <property type="entry name" value="HET"/>
    <property type="match status" value="1"/>
</dbReference>
<dbReference type="PROSITE" id="PS50837">
    <property type="entry name" value="NACHT"/>
    <property type="match status" value="1"/>
</dbReference>
<dbReference type="PANTHER" id="PTHR10622">
    <property type="entry name" value="HET DOMAIN-CONTAINING PROTEIN"/>
    <property type="match status" value="1"/>
</dbReference>
<organism evidence="3 4">
    <name type="scientific">Ophiobolus disseminans</name>
    <dbReference type="NCBI Taxonomy" id="1469910"/>
    <lineage>
        <taxon>Eukaryota</taxon>
        <taxon>Fungi</taxon>
        <taxon>Dikarya</taxon>
        <taxon>Ascomycota</taxon>
        <taxon>Pezizomycotina</taxon>
        <taxon>Dothideomycetes</taxon>
        <taxon>Pleosporomycetidae</taxon>
        <taxon>Pleosporales</taxon>
        <taxon>Pleosporineae</taxon>
        <taxon>Phaeosphaeriaceae</taxon>
        <taxon>Ophiobolus</taxon>
    </lineage>
</organism>
<dbReference type="InterPro" id="IPR010730">
    <property type="entry name" value="HET"/>
</dbReference>
<accession>A0A6A6ZDD0</accession>
<dbReference type="InterPro" id="IPR056884">
    <property type="entry name" value="NPHP3-like_N"/>
</dbReference>
<keyword evidence="1" id="KW-0677">Repeat</keyword>
<keyword evidence="4" id="KW-1185">Reference proteome</keyword>
<dbReference type="AlphaFoldDB" id="A0A6A6ZDD0"/>
<dbReference type="InterPro" id="IPR007111">
    <property type="entry name" value="NACHT_NTPase"/>
</dbReference>
<name>A0A6A6ZDD0_9PLEO</name>
<evidence type="ECO:0000313" key="4">
    <source>
        <dbReference type="Proteomes" id="UP000799424"/>
    </source>
</evidence>
<dbReference type="OrthoDB" id="538223at2759"/>
<dbReference type="FunFam" id="3.40.50.300:FF:001638">
    <property type="entry name" value="NACHT and WD40 domain protein"/>
    <property type="match status" value="1"/>
</dbReference>
<dbReference type="SUPFAM" id="SSF52540">
    <property type="entry name" value="P-loop containing nucleoside triphosphate hydrolases"/>
    <property type="match status" value="1"/>
</dbReference>
<dbReference type="Pfam" id="PF24883">
    <property type="entry name" value="NPHP3_N"/>
    <property type="match status" value="1"/>
</dbReference>
<evidence type="ECO:0000256" key="1">
    <source>
        <dbReference type="ARBA" id="ARBA00022737"/>
    </source>
</evidence>
<proteinExistence type="predicted"/>
<protein>
    <submittedName>
        <fullName evidence="3">HET-domain-containing protein</fullName>
    </submittedName>
</protein>
<evidence type="ECO:0000313" key="3">
    <source>
        <dbReference type="EMBL" id="KAF2818314.1"/>
    </source>
</evidence>